<dbReference type="AlphaFoldDB" id="A0A0N4ZM48"/>
<dbReference type="CDD" id="cd00637">
    <property type="entry name" value="7tm_classA_rhodopsin-like"/>
    <property type="match status" value="1"/>
</dbReference>
<reference evidence="9" key="1">
    <citation type="submission" date="2017-02" db="UniProtKB">
        <authorList>
            <consortium name="WormBaseParasite"/>
        </authorList>
    </citation>
    <scope>IDENTIFICATION</scope>
</reference>
<name>A0A0N4ZM48_PARTI</name>
<evidence type="ECO:0000256" key="4">
    <source>
        <dbReference type="ARBA" id="ARBA00022989"/>
    </source>
</evidence>
<accession>A0A0N4ZM48</accession>
<comment type="subcellular location">
    <subcellularLocation>
        <location evidence="1">Membrane</location>
        <topology evidence="1">Multi-pass membrane protein</topology>
    </subcellularLocation>
</comment>
<protein>
    <recommendedName>
        <fullName evidence="6">Serpentine receptor class gamma</fullName>
    </recommendedName>
</protein>
<feature type="transmembrane region" description="Helical" evidence="6">
    <location>
        <begin position="83"/>
        <end position="105"/>
    </location>
</feature>
<evidence type="ECO:0000259" key="7">
    <source>
        <dbReference type="PROSITE" id="PS50262"/>
    </source>
</evidence>
<dbReference type="InterPro" id="IPR000276">
    <property type="entry name" value="GPCR_Rhodpsn"/>
</dbReference>
<dbReference type="PANTHER" id="PTHR31552:SF8">
    <property type="entry name" value="SERPENTINE RECEPTOR CLASS GAMMA"/>
    <property type="match status" value="1"/>
</dbReference>
<dbReference type="GO" id="GO:0004930">
    <property type="term" value="F:G protein-coupled receptor activity"/>
    <property type="evidence" value="ECO:0007669"/>
    <property type="project" value="InterPro"/>
</dbReference>
<feature type="transmembrane region" description="Helical" evidence="6">
    <location>
        <begin position="40"/>
        <end position="63"/>
    </location>
</feature>
<keyword evidence="3 6" id="KW-0812">Transmembrane</keyword>
<feature type="transmembrane region" description="Helical" evidence="6">
    <location>
        <begin position="217"/>
        <end position="236"/>
    </location>
</feature>
<feature type="domain" description="G-protein coupled receptors family 1 profile" evidence="7">
    <location>
        <begin position="13"/>
        <end position="236"/>
    </location>
</feature>
<sequence length="321" mass="37111">MNGLDIFELSYTIPSLALYLYFTPKLGYRIYKKESAYSHIFYKLIFCKCIVDLMLQTSSISFAKSTRWPFMQGFLIQHDYVCRIFYFTSSFCYTVTIGIMTIMSFNRFVAVRHPLKYKKVFTERKNCLAFVITLIVGLFIGTYSSTLSCTYIYNVLIGHIYISYTTDTMAYFLSAYTFGLYLPLMIISLILNILTVIKLKYMLSKKNSSSKADINLFTYTIMNFLVLSLLFSVYVLKAMSVFADYKQLAITGNMFMPFVVDLETFGLFFLSLGTKYVNNILVIYFISFSPQLLKIFYSKEHNKINVVTSQPKLSNVGRSGM</sequence>
<evidence type="ECO:0000256" key="1">
    <source>
        <dbReference type="ARBA" id="ARBA00004141"/>
    </source>
</evidence>
<feature type="transmembrane region" description="Helical" evidence="6">
    <location>
        <begin position="126"/>
        <end position="145"/>
    </location>
</feature>
<comment type="similarity">
    <text evidence="2 6">Belongs to the nematode receptor-like protein srg family.</text>
</comment>
<feature type="transmembrane region" description="Helical" evidence="6">
    <location>
        <begin position="6"/>
        <end position="28"/>
    </location>
</feature>
<evidence type="ECO:0000256" key="3">
    <source>
        <dbReference type="ARBA" id="ARBA00022692"/>
    </source>
</evidence>
<dbReference type="WBParaSite" id="PTRK_0000960800.1">
    <property type="protein sequence ID" value="PTRK_0000960800.1"/>
    <property type="gene ID" value="PTRK_0000960800"/>
</dbReference>
<dbReference type="GO" id="GO:0016020">
    <property type="term" value="C:membrane"/>
    <property type="evidence" value="ECO:0007669"/>
    <property type="project" value="UniProtKB-SubCell"/>
</dbReference>
<proteinExistence type="inferred from homology"/>
<evidence type="ECO:0000256" key="5">
    <source>
        <dbReference type="ARBA" id="ARBA00023136"/>
    </source>
</evidence>
<dbReference type="InterPro" id="IPR000609">
    <property type="entry name" value="7TM_GPCR_serpentine_rcpt_Srg"/>
</dbReference>
<comment type="caution">
    <text evidence="6">Lacks conserved residue(s) required for the propagation of feature annotation.</text>
</comment>
<evidence type="ECO:0000313" key="8">
    <source>
        <dbReference type="Proteomes" id="UP000038045"/>
    </source>
</evidence>
<evidence type="ECO:0000256" key="2">
    <source>
        <dbReference type="ARBA" id="ARBA00005692"/>
    </source>
</evidence>
<dbReference type="Proteomes" id="UP000038045">
    <property type="component" value="Unplaced"/>
</dbReference>
<dbReference type="SUPFAM" id="SSF81321">
    <property type="entry name" value="Family A G protein-coupled receptor-like"/>
    <property type="match status" value="1"/>
</dbReference>
<organism evidence="8 9">
    <name type="scientific">Parastrongyloides trichosuri</name>
    <name type="common">Possum-specific nematode worm</name>
    <dbReference type="NCBI Taxonomy" id="131310"/>
    <lineage>
        <taxon>Eukaryota</taxon>
        <taxon>Metazoa</taxon>
        <taxon>Ecdysozoa</taxon>
        <taxon>Nematoda</taxon>
        <taxon>Chromadorea</taxon>
        <taxon>Rhabditida</taxon>
        <taxon>Tylenchina</taxon>
        <taxon>Panagrolaimomorpha</taxon>
        <taxon>Strongyloidoidea</taxon>
        <taxon>Strongyloididae</taxon>
        <taxon>Parastrongyloides</taxon>
    </lineage>
</organism>
<dbReference type="PROSITE" id="PS00237">
    <property type="entry name" value="G_PROTEIN_RECEP_F1_1"/>
    <property type="match status" value="1"/>
</dbReference>
<evidence type="ECO:0000313" key="9">
    <source>
        <dbReference type="WBParaSite" id="PTRK_0000960800.1"/>
    </source>
</evidence>
<keyword evidence="5 6" id="KW-0472">Membrane</keyword>
<dbReference type="PROSITE" id="PS50262">
    <property type="entry name" value="G_PROTEIN_RECEP_F1_2"/>
    <property type="match status" value="1"/>
</dbReference>
<keyword evidence="8" id="KW-1185">Reference proteome</keyword>
<dbReference type="PANTHER" id="PTHR31552">
    <property type="entry name" value="SERPENTINE RECEPTOR CLASS GAMMA"/>
    <property type="match status" value="1"/>
</dbReference>
<dbReference type="GO" id="GO:0007606">
    <property type="term" value="P:sensory perception of chemical stimulus"/>
    <property type="evidence" value="ECO:0007669"/>
    <property type="project" value="UniProtKB-UniRule"/>
</dbReference>
<dbReference type="Pfam" id="PF02118">
    <property type="entry name" value="Srg"/>
    <property type="match status" value="1"/>
</dbReference>
<feature type="transmembrane region" description="Helical" evidence="6">
    <location>
        <begin position="180"/>
        <end position="197"/>
    </location>
</feature>
<dbReference type="Gene3D" id="1.20.1070.10">
    <property type="entry name" value="Rhodopsin 7-helix transmembrane proteins"/>
    <property type="match status" value="1"/>
</dbReference>
<keyword evidence="4 6" id="KW-1133">Transmembrane helix</keyword>
<dbReference type="InterPro" id="IPR017452">
    <property type="entry name" value="GPCR_Rhodpsn_7TM"/>
</dbReference>
<evidence type="ECO:0000256" key="6">
    <source>
        <dbReference type="RuleBase" id="RU280813"/>
    </source>
</evidence>